<dbReference type="EMBL" id="BSPC01000024">
    <property type="protein sequence ID" value="GLS19838.1"/>
    <property type="molecule type" value="Genomic_DNA"/>
</dbReference>
<feature type="compositionally biased region" description="Basic and acidic residues" evidence="1">
    <location>
        <begin position="75"/>
        <end position="87"/>
    </location>
</feature>
<name>A0ABQ6CJG0_9HYPH</name>
<keyword evidence="3" id="KW-1185">Reference proteome</keyword>
<evidence type="ECO:0000256" key="1">
    <source>
        <dbReference type="SAM" id="MobiDB-lite"/>
    </source>
</evidence>
<dbReference type="RefSeq" id="WP_284312866.1">
    <property type="nucleotide sequence ID" value="NZ_BSPC01000024.1"/>
</dbReference>
<proteinExistence type="predicted"/>
<gene>
    <name evidence="2" type="ORF">GCM10007874_28550</name>
</gene>
<sequence length="110" mass="12433">MDKGLDMMTADRFAALAAAYGSELRNWPPLERADGDRFARQAQGRAILDMARRLDIALGRIVERWGPAWSNSRQTRQEAFERRERELAAAPLRGRSRKAQALPRGDDSHG</sequence>
<reference evidence="3" key="1">
    <citation type="journal article" date="2019" name="Int. J. Syst. Evol. Microbiol.">
        <title>The Global Catalogue of Microorganisms (GCM) 10K type strain sequencing project: providing services to taxonomists for standard genome sequencing and annotation.</title>
        <authorList>
            <consortium name="The Broad Institute Genomics Platform"/>
            <consortium name="The Broad Institute Genome Sequencing Center for Infectious Disease"/>
            <person name="Wu L."/>
            <person name="Ma J."/>
        </authorList>
    </citation>
    <scope>NUCLEOTIDE SEQUENCE [LARGE SCALE GENOMIC DNA]</scope>
    <source>
        <strain evidence="3">NBRC 101365</strain>
    </source>
</reference>
<comment type="caution">
    <text evidence="2">The sequence shown here is derived from an EMBL/GenBank/DDBJ whole genome shotgun (WGS) entry which is preliminary data.</text>
</comment>
<organism evidence="2 3">
    <name type="scientific">Labrys miyagiensis</name>
    <dbReference type="NCBI Taxonomy" id="346912"/>
    <lineage>
        <taxon>Bacteria</taxon>
        <taxon>Pseudomonadati</taxon>
        <taxon>Pseudomonadota</taxon>
        <taxon>Alphaproteobacteria</taxon>
        <taxon>Hyphomicrobiales</taxon>
        <taxon>Xanthobacteraceae</taxon>
        <taxon>Labrys</taxon>
    </lineage>
</organism>
<feature type="region of interest" description="Disordered" evidence="1">
    <location>
        <begin position="70"/>
        <end position="110"/>
    </location>
</feature>
<dbReference type="Proteomes" id="UP001156882">
    <property type="component" value="Unassembled WGS sequence"/>
</dbReference>
<protein>
    <submittedName>
        <fullName evidence="2">Uncharacterized protein</fullName>
    </submittedName>
</protein>
<evidence type="ECO:0000313" key="2">
    <source>
        <dbReference type="EMBL" id="GLS19838.1"/>
    </source>
</evidence>
<evidence type="ECO:0000313" key="3">
    <source>
        <dbReference type="Proteomes" id="UP001156882"/>
    </source>
</evidence>
<accession>A0ABQ6CJG0</accession>